<evidence type="ECO:0000256" key="7">
    <source>
        <dbReference type="ARBA" id="ARBA00022801"/>
    </source>
</evidence>
<dbReference type="Pfam" id="PF00665">
    <property type="entry name" value="rve"/>
    <property type="match status" value="1"/>
</dbReference>
<dbReference type="SUPFAM" id="SSF46919">
    <property type="entry name" value="N-terminal Zn binding domain of HIV integrase"/>
    <property type="match status" value="1"/>
</dbReference>
<dbReference type="Pfam" id="PF06817">
    <property type="entry name" value="RVT_thumb"/>
    <property type="match status" value="1"/>
</dbReference>
<dbReference type="Gene3D" id="2.30.30.10">
    <property type="entry name" value="Integrase, C-terminal domain superfamily, retroviral"/>
    <property type="match status" value="1"/>
</dbReference>
<keyword evidence="2" id="KW-0808">Transferase</keyword>
<keyword evidence="15" id="KW-1185">Reference proteome</keyword>
<accession>A0A8U8AIU8</accession>
<organism evidence="14 15">
    <name type="scientific">Geospiza parvula</name>
    <name type="common">Small tree-finch</name>
    <name type="synonym">Camarhynchus parvulus</name>
    <dbReference type="NCBI Taxonomy" id="87175"/>
    <lineage>
        <taxon>Eukaryota</taxon>
        <taxon>Metazoa</taxon>
        <taxon>Chordata</taxon>
        <taxon>Craniata</taxon>
        <taxon>Vertebrata</taxon>
        <taxon>Euteleostomi</taxon>
        <taxon>Archelosauria</taxon>
        <taxon>Archosauria</taxon>
        <taxon>Dinosauria</taxon>
        <taxon>Saurischia</taxon>
        <taxon>Theropoda</taxon>
        <taxon>Coelurosauria</taxon>
        <taxon>Aves</taxon>
        <taxon>Neognathae</taxon>
        <taxon>Neoaves</taxon>
        <taxon>Telluraves</taxon>
        <taxon>Australaves</taxon>
        <taxon>Passeriformes</taxon>
        <taxon>Thraupidae</taxon>
        <taxon>Camarhynchus</taxon>
    </lineage>
</organism>
<evidence type="ECO:0000256" key="5">
    <source>
        <dbReference type="ARBA" id="ARBA00022723"/>
    </source>
</evidence>
<dbReference type="Gene3D" id="3.10.10.10">
    <property type="entry name" value="HIV Type 1 Reverse Transcriptase, subunit A, domain 1"/>
    <property type="match status" value="1"/>
</dbReference>
<evidence type="ECO:0000256" key="12">
    <source>
        <dbReference type="ARBA" id="ARBA00023268"/>
    </source>
</evidence>
<dbReference type="Gene3D" id="1.10.10.200">
    <property type="match status" value="1"/>
</dbReference>
<dbReference type="InterPro" id="IPR001037">
    <property type="entry name" value="Integrase_C_retrovir"/>
</dbReference>
<dbReference type="SUPFAM" id="SSF56672">
    <property type="entry name" value="DNA/RNA polymerases"/>
    <property type="match status" value="1"/>
</dbReference>
<evidence type="ECO:0000256" key="2">
    <source>
        <dbReference type="ARBA" id="ARBA00022679"/>
    </source>
</evidence>
<keyword evidence="5" id="KW-0479">Metal-binding</keyword>
<dbReference type="PROSITE" id="PS50876">
    <property type="entry name" value="ZF_INTEGRASE"/>
    <property type="match status" value="1"/>
</dbReference>
<evidence type="ECO:0000313" key="14">
    <source>
        <dbReference type="Ensembl" id="ENSCPVP00000027443.1"/>
    </source>
</evidence>
<dbReference type="PROSITE" id="PS51027">
    <property type="entry name" value="INTEGRASE_DBD"/>
    <property type="match status" value="1"/>
</dbReference>
<dbReference type="Pfam" id="PF00075">
    <property type="entry name" value="RNase_H"/>
    <property type="match status" value="1"/>
</dbReference>
<dbReference type="GO" id="GO:0035613">
    <property type="term" value="F:RNA stem-loop binding"/>
    <property type="evidence" value="ECO:0007669"/>
    <property type="project" value="TreeGrafter"/>
</dbReference>
<reference evidence="14" key="1">
    <citation type="submission" date="2020-02" db="EMBL/GenBank/DDBJ databases">
        <authorList>
            <person name="Enbody D E."/>
            <person name="Pettersson E M."/>
        </authorList>
    </citation>
    <scope>NUCLEOTIDE SEQUENCE [LARGE SCALE GENOMIC DNA]</scope>
</reference>
<dbReference type="GO" id="GO:0003964">
    <property type="term" value="F:RNA-directed DNA polymerase activity"/>
    <property type="evidence" value="ECO:0007669"/>
    <property type="project" value="UniProtKB-KW"/>
</dbReference>
<keyword evidence="11" id="KW-0238">DNA-binding</keyword>
<dbReference type="AlphaFoldDB" id="A0A8U8AIU8"/>
<dbReference type="Gene3D" id="3.30.420.10">
    <property type="entry name" value="Ribonuclease H-like superfamily/Ribonuclease H"/>
    <property type="match status" value="2"/>
</dbReference>
<comment type="similarity">
    <text evidence="1">Belongs to the beta type-B retroviral polymerase family. HERV class-II K(HML-2) pol subfamily.</text>
</comment>
<sequence>MIPRDWPLVVIDIKDCFFSIPLHPDDAPRLAFSVPSINRETPLQRYHWTVLPQGLKNSPTICQWYVARALSPARKKFPKVKIIHYMDDLLIAAATQQELQKARNCVIEEIQKAGLEISASKIQEIAPWKYLGWKISQRTIRPQKIEVSTRVNTLHDLQQLLGEINWMRPILGITNDNIPALLDLLRGDTDIKSPRTLTPEAKKELKQVTDAIQKRQAHRFVESLPFELAVLGEKEQFHGLIFQWDSSQRDSLLIIEWIFLPHRPSKTILTDLEMAAQIIIKARTRLLTMSGREFSTIHLPLKKDYFNWAMQKSKDLIIALLGFPGICTIHFPQHRVLQSHLCYRQKPRISEEPLDGITVFTDGSGKTHKSVITWMNSATGEWESNIKTVQGSPQIVELAAVARAFQLFKQPLNLITDSAYVAGVVKRLEGSLLKETSNEALYSYLASMKALLESRENKYFITHIRAHTSLPGFLAEGNAQADKLAMPISQTLPDIFEQARISHAFFHQNAQALMESFRLTKTQAREIISACPDCQLVQPPASIGAVNPRGLQSLQLWQADVTKYPSFGKLKNVHVSVDTFSGAVFASAHAGETAEHACRHFLQAFASLGVPQEIKTDNGPTYTGRVLDKFLKKWGVKHTFGIPYTPTGQAIIERTHHTLKSLLDRQRRGEPEATPHMKLNKALYVLNFLNSSSSDPNPPILRHFSNSSQAKLKENPLVLVRNPESGQIEGPFKLITWGKGFACVSTGRGLKWVSARHVKPYRAREQENGDPGNRETGTQTEDES</sequence>
<dbReference type="InterPro" id="IPR012337">
    <property type="entry name" value="RNaseH-like_sf"/>
</dbReference>
<feature type="region of interest" description="Disordered" evidence="13">
    <location>
        <begin position="761"/>
        <end position="784"/>
    </location>
</feature>
<proteinExistence type="inferred from homology"/>
<dbReference type="Ensembl" id="ENSCPVT00000027471.1">
    <property type="protein sequence ID" value="ENSCPVP00000027443.1"/>
    <property type="gene ID" value="ENSCPVG00000017320.1"/>
</dbReference>
<dbReference type="PROSITE" id="PS50878">
    <property type="entry name" value="RT_POL"/>
    <property type="match status" value="1"/>
</dbReference>
<evidence type="ECO:0000256" key="1">
    <source>
        <dbReference type="ARBA" id="ARBA00010879"/>
    </source>
</evidence>
<keyword evidence="10" id="KW-0695">RNA-directed DNA polymerase</keyword>
<dbReference type="GO" id="GO:0008270">
    <property type="term" value="F:zinc ion binding"/>
    <property type="evidence" value="ECO:0007669"/>
    <property type="project" value="InterPro"/>
</dbReference>
<dbReference type="Proteomes" id="UP000694382">
    <property type="component" value="Chromosome 1"/>
</dbReference>
<dbReference type="InterPro" id="IPR010661">
    <property type="entry name" value="RVT_thumb"/>
</dbReference>
<dbReference type="PANTHER" id="PTHR41694">
    <property type="entry name" value="ENDOGENOUS RETROVIRUS GROUP K MEMBER POL PROTEIN"/>
    <property type="match status" value="1"/>
</dbReference>
<evidence type="ECO:0000256" key="6">
    <source>
        <dbReference type="ARBA" id="ARBA00022759"/>
    </source>
</evidence>
<dbReference type="GO" id="GO:0004523">
    <property type="term" value="F:RNA-DNA hybrid ribonuclease activity"/>
    <property type="evidence" value="ECO:0007669"/>
    <property type="project" value="InterPro"/>
</dbReference>
<evidence type="ECO:0000256" key="3">
    <source>
        <dbReference type="ARBA" id="ARBA00022695"/>
    </source>
</evidence>
<evidence type="ECO:0000256" key="13">
    <source>
        <dbReference type="SAM" id="MobiDB-lite"/>
    </source>
</evidence>
<evidence type="ECO:0000256" key="4">
    <source>
        <dbReference type="ARBA" id="ARBA00022722"/>
    </source>
</evidence>
<dbReference type="GO" id="GO:0003677">
    <property type="term" value="F:DNA binding"/>
    <property type="evidence" value="ECO:0007669"/>
    <property type="project" value="UniProtKB-KW"/>
</dbReference>
<dbReference type="Pfam" id="PF02022">
    <property type="entry name" value="Integrase_Zn"/>
    <property type="match status" value="1"/>
</dbReference>
<reference evidence="14" key="2">
    <citation type="submission" date="2025-08" db="UniProtKB">
        <authorList>
            <consortium name="Ensembl"/>
        </authorList>
    </citation>
    <scope>IDENTIFICATION</scope>
</reference>
<keyword evidence="4" id="KW-0540">Nuclease</keyword>
<dbReference type="PANTHER" id="PTHR41694:SF4">
    <property type="entry name" value="ENDOGENOUS RETROVIRUS GROUP K MEMBER 10 POL PROTEIN-RELATED"/>
    <property type="match status" value="1"/>
</dbReference>
<evidence type="ECO:0000256" key="9">
    <source>
        <dbReference type="ARBA" id="ARBA00022908"/>
    </source>
</evidence>
<dbReference type="GO" id="GO:0015074">
    <property type="term" value="P:DNA integration"/>
    <property type="evidence" value="ECO:0007669"/>
    <property type="project" value="UniProtKB-KW"/>
</dbReference>
<dbReference type="PROSITE" id="PS50879">
    <property type="entry name" value="RNASE_H_1"/>
    <property type="match status" value="1"/>
</dbReference>
<keyword evidence="7" id="KW-0378">Hydrolase</keyword>
<name>A0A8U8AIU8_GEOPR</name>
<dbReference type="InterPro" id="IPR036397">
    <property type="entry name" value="RNaseH_sf"/>
</dbReference>
<dbReference type="Pfam" id="PF00078">
    <property type="entry name" value="RVT_1"/>
    <property type="match status" value="1"/>
</dbReference>
<evidence type="ECO:0000256" key="8">
    <source>
        <dbReference type="ARBA" id="ARBA00022833"/>
    </source>
</evidence>
<dbReference type="SUPFAM" id="SSF50122">
    <property type="entry name" value="DNA-binding domain of retroviral integrase"/>
    <property type="match status" value="1"/>
</dbReference>
<evidence type="ECO:0000313" key="15">
    <source>
        <dbReference type="Proteomes" id="UP000694382"/>
    </source>
</evidence>
<keyword evidence="8" id="KW-0862">Zinc</keyword>
<evidence type="ECO:0000256" key="11">
    <source>
        <dbReference type="ARBA" id="ARBA00023125"/>
    </source>
</evidence>
<evidence type="ECO:0000256" key="10">
    <source>
        <dbReference type="ARBA" id="ARBA00022918"/>
    </source>
</evidence>
<dbReference type="InterPro" id="IPR001584">
    <property type="entry name" value="Integrase_cat-core"/>
</dbReference>
<keyword evidence="9" id="KW-0229">DNA integration</keyword>
<keyword evidence="3" id="KW-0548">Nucleotidyltransferase</keyword>
<reference evidence="14" key="3">
    <citation type="submission" date="2025-09" db="UniProtKB">
        <authorList>
            <consortium name="Ensembl"/>
        </authorList>
    </citation>
    <scope>IDENTIFICATION</scope>
</reference>
<dbReference type="InterPro" id="IPR002156">
    <property type="entry name" value="RNaseH_domain"/>
</dbReference>
<dbReference type="InterPro" id="IPR017856">
    <property type="entry name" value="Integrase-like_N"/>
</dbReference>
<dbReference type="InterPro" id="IPR043502">
    <property type="entry name" value="DNA/RNA_pol_sf"/>
</dbReference>
<protein>
    <submittedName>
        <fullName evidence="14">Uncharacterized protein</fullName>
    </submittedName>
</protein>
<feature type="compositionally biased region" description="Polar residues" evidence="13">
    <location>
        <begin position="775"/>
        <end position="784"/>
    </location>
</feature>
<dbReference type="PROSITE" id="PS50994">
    <property type="entry name" value="INTEGRASE"/>
    <property type="match status" value="1"/>
</dbReference>
<dbReference type="InterPro" id="IPR043128">
    <property type="entry name" value="Rev_trsase/Diguanyl_cyclase"/>
</dbReference>
<dbReference type="SUPFAM" id="SSF53098">
    <property type="entry name" value="Ribonuclease H-like"/>
    <property type="match status" value="2"/>
</dbReference>
<dbReference type="InterPro" id="IPR036862">
    <property type="entry name" value="Integrase_C_dom_sf_retrovir"/>
</dbReference>
<dbReference type="Gene3D" id="3.30.70.270">
    <property type="match status" value="2"/>
</dbReference>
<keyword evidence="6" id="KW-0255">Endonuclease</keyword>
<dbReference type="Pfam" id="PF00552">
    <property type="entry name" value="IN_DBD_C"/>
    <property type="match status" value="1"/>
</dbReference>
<keyword evidence="12" id="KW-0511">Multifunctional enzyme</keyword>
<dbReference type="InterPro" id="IPR003308">
    <property type="entry name" value="Integrase_Zn-bd_dom_N"/>
</dbReference>
<dbReference type="InterPro" id="IPR000477">
    <property type="entry name" value="RT_dom"/>
</dbReference>